<keyword evidence="2" id="KW-0813">Transport</keyword>
<dbReference type="GeneID" id="24425920"/>
<dbReference type="GO" id="GO:0006623">
    <property type="term" value="P:protein targeting to vacuole"/>
    <property type="evidence" value="ECO:0007669"/>
    <property type="project" value="TreeGrafter"/>
</dbReference>
<evidence type="ECO:0000256" key="3">
    <source>
        <dbReference type="SAM" id="MobiDB-lite"/>
    </source>
</evidence>
<dbReference type="InterPro" id="IPR026847">
    <property type="entry name" value="VPS13"/>
</dbReference>
<dbReference type="PANTHER" id="PTHR16166">
    <property type="entry name" value="VACUOLAR PROTEIN SORTING-ASSOCIATED PROTEIN VPS13"/>
    <property type="match status" value="1"/>
</dbReference>
<feature type="region of interest" description="Disordered" evidence="3">
    <location>
        <begin position="2212"/>
        <end position="2246"/>
    </location>
</feature>
<dbReference type="InterPro" id="IPR026854">
    <property type="entry name" value="VPS13_N"/>
</dbReference>
<evidence type="ECO:0000256" key="1">
    <source>
        <dbReference type="ARBA" id="ARBA00006545"/>
    </source>
</evidence>
<dbReference type="KEGG" id="bmic:BmR1_04g06375"/>
<dbReference type="EMBL" id="LN871599">
    <property type="protein sequence ID" value="SIO73650.1"/>
    <property type="molecule type" value="Genomic_DNA"/>
</dbReference>
<evidence type="ECO:0000313" key="5">
    <source>
        <dbReference type="EMBL" id="SIO73650.1"/>
    </source>
</evidence>
<gene>
    <name evidence="5" type="ORF">BmR1_04g06375</name>
</gene>
<dbReference type="OrthoDB" id="428159at2759"/>
<dbReference type="VEuPathDB" id="PiroplasmaDB:BmR1_04g06375"/>
<dbReference type="PANTHER" id="PTHR16166:SF93">
    <property type="entry name" value="INTERMEMBRANE LIPID TRANSFER PROTEIN VPS13"/>
    <property type="match status" value="1"/>
</dbReference>
<evidence type="ECO:0000259" key="4">
    <source>
        <dbReference type="Pfam" id="PF12624"/>
    </source>
</evidence>
<reference evidence="5 6" key="3">
    <citation type="journal article" date="2016" name="Sci. Rep.">
        <title>Genome-wide diversity and gene expression profiling of Babesia microti isolates identify polymorphic genes that mediate host-pathogen interactions.</title>
        <authorList>
            <person name="Silva J.C."/>
            <person name="Cornillot E."/>
            <person name="McCracken C."/>
            <person name="Usmani-Brown S."/>
            <person name="Dwivedi A."/>
            <person name="Ifeonu O.O."/>
            <person name="Crabtree J."/>
            <person name="Gotia H.T."/>
            <person name="Virji A.Z."/>
            <person name="Reynes C."/>
            <person name="Colinge J."/>
            <person name="Kumar V."/>
            <person name="Lawres L."/>
            <person name="Pazzi J.E."/>
            <person name="Pablo J.V."/>
            <person name="Hung C."/>
            <person name="Brancato J."/>
            <person name="Kumari P."/>
            <person name="Orvis J."/>
            <person name="Tretina K."/>
            <person name="Chibucos M."/>
            <person name="Ott S."/>
            <person name="Sadzewicz L."/>
            <person name="Sengamalay N."/>
            <person name="Shetty A.C."/>
            <person name="Su Q."/>
            <person name="Tallon L."/>
            <person name="Fraser C.M."/>
            <person name="Frutos R."/>
            <person name="Molina D.M."/>
            <person name="Krause P.J."/>
            <person name="Ben Mamoun C."/>
        </authorList>
    </citation>
    <scope>NUCLEOTIDE SEQUENCE [LARGE SCALE GENOMIC DNA]</scope>
    <source>
        <strain evidence="5 6">RI</strain>
    </source>
</reference>
<organism evidence="5 6">
    <name type="scientific">Babesia microti (strain RI)</name>
    <dbReference type="NCBI Taxonomy" id="1133968"/>
    <lineage>
        <taxon>Eukaryota</taxon>
        <taxon>Sar</taxon>
        <taxon>Alveolata</taxon>
        <taxon>Apicomplexa</taxon>
        <taxon>Aconoidasida</taxon>
        <taxon>Piroplasmida</taxon>
        <taxon>Babesiidae</taxon>
        <taxon>Babesia</taxon>
    </lineage>
</organism>
<name>A0A1N6LXP7_BABMR</name>
<feature type="domain" description="Chorein N-terminal" evidence="4">
    <location>
        <begin position="1"/>
        <end position="233"/>
    </location>
</feature>
<dbReference type="Proteomes" id="UP000002899">
    <property type="component" value="Chromosome IV"/>
</dbReference>
<dbReference type="Pfam" id="PF12624">
    <property type="entry name" value="VPS13_N"/>
    <property type="match status" value="1"/>
</dbReference>
<dbReference type="GO" id="GO:0045053">
    <property type="term" value="P:protein retention in Golgi apparatus"/>
    <property type="evidence" value="ECO:0007669"/>
    <property type="project" value="TreeGrafter"/>
</dbReference>
<evidence type="ECO:0000313" key="6">
    <source>
        <dbReference type="Proteomes" id="UP000002899"/>
    </source>
</evidence>
<sequence length="3092" mass="347539">MINSMVAKVLSMFLSDYFENPEKLSLSQLLTGTVTLHNLKIKNSLLSYLMLPMKLVYGMVKELEITIPWLSLSSKPITVEVRDIILVYSLTPTNEWSASELMSNWQDFKDIDILKEKSINIFLDSSTFGSKWNSIMHRFLRNAIVSFHNIDFLLYNTFFGDIPHILGFNCMTAYNIKCNPEWEPLEKSFSDNTASNSTYSASNDHDSEAHVSEIPSSISASTYYERMPIQMIKSDVPISSDSHKKIEKLMENGILVYNLFIFESTRLYYREFTDSDDISFNDKTINEVARWIRDSSSGNKVIYRRESFQLRYRACNGPINDDLMNALLYDSLHGHNIKTSFSDFSTNYSINEQIGHVKSMDDNSDRIGDEFGMIEKGNLGWAVENKGEDIKKRRWNLPRFFGRKKDQSTASSLPMVEEPPKYQTNLEIYQNIFRSTESKFMIHTRDSKVYPNCSMTLIFPHMATELSADILKSFESLLKYILMYKQVCYNGLERLDDSKTPPNDEVIKYKKEFRSMAYGLKFDYAYINNFYDKYSMKFIKNLNMSLLEDLSMQIFNLHENMENWKNFKGVTSSCYMDSIKFFKQKTPLSKKENNILCMYRNRLLVENMPWYSIHVRIRGLNANVRLEDGTLDFSSDSMMAGITCGLMNAKYDLSLENCLLRCDFRSYTLKNILQSGTYIASSSGTPTAQSQPISPPSSRSTEGTVATGTAANDRPMHRKSKLKAYSLAYNVFSNPLTNDTGDSESIKCAGVLLSFDAGPVEPLIKIEAFGSWLLALNVEMIGRLARAVDYIIQPYNFEAYIQSSKFQPQVRSIIGLDDLTLNDVFCDIPSSPLPESAQECDFPYSSNISPVRIEDEEAALNLLAQSESPKPVEIETYDQYPGTRGGVVNINTSRSSILLLVISRGAKTDLQSPLLSIDLGNIRSAGTAEIGEHQSIQFHGISVTLFKSLHNALQDNDWRVEELLQIGNIIDILRLKARECHSSQKILPLINATMYIRHISSTVPHLTVDLDGYGTLVLNLSPDVGILAGDLTREIYTICSVCRATTPGEPCQWSVSVAWPSVLLRVWGKLKHIHTLAHRESEFKNIKCSAEYEYTQSEQKQQVNCKCEGITLRHDNQTLEIPCTIAANYDQELTLTVSDLYMNLGNNFEITKFLEFVSTTGSAGVSSPESINTATSRRFPQTSIHLRGACLSLPLDPCLLKARFDLSLFAQPCSGGTDHSGTDWACNINLFTRSMHLDSRQEGEVQIASSWRCHASLRKTCLNLALAVGLEPLIFTLHPSLLSLPLSLPLSPSPSPLSPLPSPPLKLSFGLSNLQVQMQLCERPCVLVCESLALEMDTSPAPPQHLRGTLGCLVYVDSREFDALLEPLAVKGAITGIDNELSVDLETSWANVNLRHGTPAPPSPANNPTLVNLLGMPIYLMGYGLGSGLTCVADGASMELTRYGAGAKVVILLYEHIFEFELTRADFQVKELRFSFTRSSGRLSEFIIPILVSTLAGPSMRVEVSSTLSIRNNTKHRLSLYASPCVTSLHNFINCQFASSPRSVRYEFSVDAIQSRVLELERGEARHLPLPWLFSRAFVYRGLAMYNLAPCPEAWAGDVEVDDIRFSVWDDYALPGASALDYVSYYEANLDKSQIIANPASLRSIFHYQSRESSRLYLGSKLLAIKEGGIFITSEIIYRRLTFLPHRHFEVMLSPPMTVQNLLPHKCLVRIGGHVEELDPTEECSFYNGHSEFSVEMALPCDGRAITYRSKRICVGDAKVFDCEKVIEFFLYASEGGNCPLPHVIRCCVSITAPVFGMRDFSANESLSRYVSVYARHWVFNNQPLPLVIKSDYSTQYLQPGECEIFGLSLYESMEFGRGWLGKGMFSGRFSKPCKLDVLRSFSQVYIPPSKNDCARWLSVISRPAPPPFNRSTLTVIESRFTIVNRLHHPIFVLQCSGNELTQFFRVPLGASVAYHPVGVKDAKKLSCYFTLVEPNKYFVPHSVPHPLQTPRAAGERVAAALAEACQNCHSYTQSIIPPPGFNTAGLFTPLRVPAGARLAWPLPGHGEGGFNGYWTHLWSRRGRKQHQLNLVYPNSPQLRLLFNINRFWRPKRGGKVATRTAGLTIGRGHGEGGPGVAVKHMDTVCAGGVQLIYKDFEKFSGDKAFFTLIDRPVSDAHIRQRQSKLLSINAVTCPHVSLTPSIVSLYMAELNFLSRLDLQFKQSYRRYSSAKLSSRSSPHGADSGIHLSTRRSFAGDGRKSADKRRHSFQITGPRSFRALANVRRAYHRRPNAPGTCLIDICTRVEGKRSVVELKGAQACRYKLRNRTDYKIFFSEPFGDPAVLRPHSFQAFSWSSGLAESRGEIHVMIYAQSRDHPFTFICNITRLKIHAILPCVAHRVGVSMRSLLVAVTLIEQGVRTLVFTSISTNKAIRHVNKENILSLRRGTVALDRLYGYLQNRAKGARRSTEMSLLFQLNASGLGISYVTPSSFGVSYVGVSPSIRPVGLQELALFCSISPLHLAYCCAKTHNLRLLLGEVSIDSFDSPLIRQWKYSDYWWKKWSKLPWFIQPILRRSHERLGLVERQIVDSTWGKWDEKRFSGFKKSMIRFYISGSLEKRPVFLSHLIVAVEPLDVIINTYILRELQNLYYRLPAPAKDSLPGLLYIEYFYISPLKAYVTLSSSGQSGGGSGSSTGGSWFLTYFNSMIEDISETPLSFNPVLQTNTFTTSRKLINDSGETYLRQLVRQAAKSIGSFNIIGNPIGLFRRLHFGCCEFISALLRVFSVKLHEFPLHLIRGALVLVLITVCSLLDSCSLCLRSLHSLAEQISFYSANVALDALPFALNRRGLFEPTGLLDTLRGGILGSALVLLGSIVHPVSLIHGKISHTLRQIHAALLRKNRSTYGWRSTVDRRETSNVLLKVLSFLALGPPMSVLLLSRSIIRGLSATLSHLGRISDLKPKAMGKILRSGCSTSEHDFYIYNATRLLEQALAGTLYSHIKHEIVAVHASSDSDMVVVTDSFVFQICGGKICFACDKNSVYRISLFPDSVLLSFTSHIRLKLHHDLKKFMQQRHCRTATERIKHTHKIYNRNKHDCKNLFETLSHFVVGCRASFS</sequence>
<reference evidence="5 6" key="1">
    <citation type="journal article" date="2012" name="Nucleic Acids Res.">
        <title>Sequencing of the smallest Apicomplexan genome from the human pathogen Babesia microti.</title>
        <authorList>
            <person name="Cornillot E."/>
            <person name="Hadj-Kaddour K."/>
            <person name="Dassouli A."/>
            <person name="Noel B."/>
            <person name="Ranwez V."/>
            <person name="Vacherie B."/>
            <person name="Augagneur Y."/>
            <person name="Bres V."/>
            <person name="Duclos A."/>
            <person name="Randazzo S."/>
            <person name="Carcy B."/>
            <person name="Debierre-Grockiego F."/>
            <person name="Delbecq S."/>
            <person name="Moubri-Menage K."/>
            <person name="Shams-Eldin H."/>
            <person name="Usmani-Brown S."/>
            <person name="Bringaud F."/>
            <person name="Wincker P."/>
            <person name="Vivares C.P."/>
            <person name="Schwarz R.T."/>
            <person name="Schetters T.P."/>
            <person name="Krause P.J."/>
            <person name="Gorenflot A."/>
            <person name="Berry V."/>
            <person name="Barbe V."/>
            <person name="Ben Mamoun C."/>
        </authorList>
    </citation>
    <scope>NUCLEOTIDE SEQUENCE [LARGE SCALE GENOMIC DNA]</scope>
    <source>
        <strain evidence="5 6">RI</strain>
    </source>
</reference>
<dbReference type="RefSeq" id="XP_012649880.2">
    <property type="nucleotide sequence ID" value="XM_012794426.2"/>
</dbReference>
<proteinExistence type="inferred from homology"/>
<reference evidence="5 6" key="2">
    <citation type="journal article" date="2013" name="PLoS ONE">
        <title>Whole genome mapping and re-organization of the nuclear and mitochondrial genomes of Babesia microti isolates.</title>
        <authorList>
            <person name="Cornillot E."/>
            <person name="Dassouli A."/>
            <person name="Garg A."/>
            <person name="Pachikara N."/>
            <person name="Randazzo S."/>
            <person name="Depoix D."/>
            <person name="Carcy B."/>
            <person name="Delbecq S."/>
            <person name="Frutos R."/>
            <person name="Silva J.C."/>
            <person name="Sutton R."/>
            <person name="Krause P.J."/>
            <person name="Mamoun C.B."/>
        </authorList>
    </citation>
    <scope>NUCLEOTIDE SEQUENCE [LARGE SCALE GENOMIC DNA]</scope>
    <source>
        <strain evidence="5 6">RI</strain>
    </source>
</reference>
<evidence type="ECO:0000256" key="2">
    <source>
        <dbReference type="ARBA" id="ARBA00022448"/>
    </source>
</evidence>
<accession>A0A1N6LXP7</accession>
<feature type="compositionally biased region" description="Low complexity" evidence="3">
    <location>
        <begin position="685"/>
        <end position="701"/>
    </location>
</feature>
<comment type="similarity">
    <text evidence="1">Belongs to the VPS13 family.</text>
</comment>
<protein>
    <recommendedName>
        <fullName evidence="4">Chorein N-terminal domain-containing protein</fullName>
    </recommendedName>
</protein>
<feature type="region of interest" description="Disordered" evidence="3">
    <location>
        <begin position="681"/>
        <end position="713"/>
    </location>
</feature>
<keyword evidence="6" id="KW-1185">Reference proteome</keyword>